<dbReference type="HOGENOM" id="CLU_246179_0_0_1"/>
<feature type="region of interest" description="Disordered" evidence="1">
    <location>
        <begin position="1309"/>
        <end position="1339"/>
    </location>
</feature>
<dbReference type="PROSITE" id="PS51212">
    <property type="entry name" value="WSC"/>
    <property type="match status" value="4"/>
</dbReference>
<dbReference type="InterPro" id="IPR003609">
    <property type="entry name" value="Pan_app"/>
</dbReference>
<dbReference type="Pfam" id="PF01822">
    <property type="entry name" value="WSC"/>
    <property type="match status" value="4"/>
</dbReference>
<gene>
    <name evidence="3" type="ORF">AUEXF2481DRAFT_232933</name>
</gene>
<feature type="region of interest" description="Disordered" evidence="1">
    <location>
        <begin position="1235"/>
        <end position="1261"/>
    </location>
</feature>
<accession>A0A074YG47</accession>
<feature type="domain" description="WSC" evidence="2">
    <location>
        <begin position="490"/>
        <end position="583"/>
    </location>
</feature>
<dbReference type="InterPro" id="IPR002889">
    <property type="entry name" value="WSC_carb-bd"/>
</dbReference>
<evidence type="ECO:0000313" key="3">
    <source>
        <dbReference type="EMBL" id="KEQ95034.1"/>
    </source>
</evidence>
<dbReference type="PANTHER" id="PTHR35560">
    <property type="entry name" value="BLL0132 PROTEIN"/>
    <property type="match status" value="1"/>
</dbReference>
<evidence type="ECO:0000259" key="2">
    <source>
        <dbReference type="PROSITE" id="PS51212"/>
    </source>
</evidence>
<dbReference type="SMART" id="SM00321">
    <property type="entry name" value="WSC"/>
    <property type="match status" value="4"/>
</dbReference>
<feature type="region of interest" description="Disordered" evidence="1">
    <location>
        <begin position="1117"/>
        <end position="1220"/>
    </location>
</feature>
<dbReference type="Pfam" id="PF14295">
    <property type="entry name" value="PAN_4"/>
    <property type="match status" value="3"/>
</dbReference>
<dbReference type="InterPro" id="IPR029058">
    <property type="entry name" value="AB_hydrolase_fold"/>
</dbReference>
<sequence>MVRRVDPSVIPGGLPPSIGGAELSFWNIVDKKSRNVTLVNYSSLNSSGQRLSNTKVQRVIVIIHGLNRDPLNYIWGVQGALNDVSKSGSGPSADNVQIIAPFFPNGDDKGNVYPWIDGLAPGKGSNTSCLVWHGADWSQAENNVYPSSKIATSSFDVLDQILTYYDNKAMFPNINQIVVAGHSLGAQMVQRYAAVDSYVWFNADRPVSTGSCTNYNDWRDGLDNYTPTYGSTLVASGPAAVLSRYNSRSINYARGLQDMVDDSSRCGPDTTGANHQERFYNFIKAFPPVCTSASSTSCKTVDLIDCAHDFGCMVNSAAGKSRFFLDNWSGSKSRAFDFGCPRLVQGDDPWPNTTCQSTVSPPSVPYSGMSYAGCFADSSDGPSAGRILPYQAFSNSTNTIETCTAACSIASYSLAGLSASYINNILQGYDCLCGNSLGYQARLVGEQACLTPCAGNSTQKCGGYGRYSVFSISGNATIKTTPVVPPVIQNYIYQGCYNESVVQSRALTAASFSNTTGMTNELCATYCAGYAYFGTEFKEQCFCGSKLPADVGLNSNTSCLMQCPGNENEYCGGNARLTLFKFNGTIIDPLSCPNDDSKNYTTSAGTNYTIQCGIDHAGGDIASTSVRSIENCLSKCEITSGCIAVTYAGGNCYMKGSVGYPNKNGGAIGAVLASALTSLSTTTTATKSSPTTASTATDPVSDSNICPGVDNQIVVGSQNNYTIRCSSDTSVGSFSSAQVSNSYMDCFAACDTTAGCVAFTYVGGNNGLGSATCWLKNSRGNATPAGVNFVAGFLSSQSSTVVSSSSSTSVASTSTASALAPWTTNSAGSNYTIAYSSDSTQGAYSNAAASTSFVDCMNACDADAQCNAFTYVGGKNGAGSGTCWKKTALGSLSSSGNNVLSGSRVSRFSSVSSVSSSSAPTTSSSSALSSSAPAISSSPSSAIPSSLGSVAASSSSSATSSLTSSVSISAGLSSFSSSTSSDTPSSSGVNSSSATLSATASSAIAPSSSTASVTQTSPASSAYTSGARPVFGGVTYSIQVNTSYSGTRIRLPRKRATTFIDDCLNVCASSTSCVASAFDDGATSCSYYSDFDNTTMTIAPGTTFAIVQSRDASGLAASSSSSNSVTSPSSSTLGASSTSTLSTFTSSTGSSTSDSVSSGTTSTSSSSVGSISSSSTVSSTSSASSTIDGSSSRSATTSASSTDSSTSATSIASASSSSSSSASAAASSTSSEISSVSSTSSVSGSSTSTTLSSNTVSSSAQTSSSLSSSIVVSSSSTNVISSSLVSTGSTSTTMTSSSTIASSSTLSSSSAITSSSTTTSSSLRSSSYSSGTLSSSISTVSNPSLPTGFVVYNQSCYVDSGARVLPKLAYSNSSNTPALCATACRTLGYPYSGTEWSSECWCGKTAPTNPASSLSVCNSKCAGDSTLKCGGGSLISVVLDTMATPFVARAGYGNYTLQSCYSDGGSSRTLLNSVAAGNDMTVAKCLDACKARGFVYCGLEYQAECWGQASKPDAGKLLTGDVLANGCGSPCAGNSTEACGGSNRVLVYADLTSAS</sequence>
<feature type="domain" description="WSC" evidence="2">
    <location>
        <begin position="1350"/>
        <end position="1441"/>
    </location>
</feature>
<dbReference type="STRING" id="1043005.A0A074YG47"/>
<dbReference type="EMBL" id="KL584760">
    <property type="protein sequence ID" value="KEQ95034.1"/>
    <property type="molecule type" value="Genomic_DNA"/>
</dbReference>
<feature type="domain" description="WSC" evidence="2">
    <location>
        <begin position="368"/>
        <end position="473"/>
    </location>
</feature>
<dbReference type="GeneID" id="25362692"/>
<protein>
    <recommendedName>
        <fullName evidence="2">WSC domain-containing protein</fullName>
    </recommendedName>
</protein>
<feature type="region of interest" description="Disordered" evidence="1">
    <location>
        <begin position="913"/>
        <end position="934"/>
    </location>
</feature>
<dbReference type="Gene3D" id="3.50.4.10">
    <property type="entry name" value="Hepatocyte Growth Factor"/>
    <property type="match status" value="3"/>
</dbReference>
<dbReference type="PANTHER" id="PTHR35560:SF3">
    <property type="entry name" value="PEPTIDASE S9 PROLYL OLIGOPEPTIDASE CATALYTIC DOMAIN-CONTAINING PROTEIN"/>
    <property type="match status" value="1"/>
</dbReference>
<dbReference type="OMA" id="QNGARCT"/>
<dbReference type="Gene3D" id="3.40.50.1820">
    <property type="entry name" value="alpha/beta hydrolase"/>
    <property type="match status" value="1"/>
</dbReference>
<feature type="domain" description="WSC" evidence="2">
    <location>
        <begin position="1454"/>
        <end position="1551"/>
    </location>
</feature>
<dbReference type="SUPFAM" id="SSF53474">
    <property type="entry name" value="alpha/beta-Hydrolases"/>
    <property type="match status" value="1"/>
</dbReference>
<dbReference type="InParanoid" id="A0A074YG47"/>
<name>A0A074YG47_AURSE</name>
<evidence type="ECO:0000256" key="1">
    <source>
        <dbReference type="SAM" id="MobiDB-lite"/>
    </source>
</evidence>
<proteinExistence type="predicted"/>
<dbReference type="Proteomes" id="UP000030641">
    <property type="component" value="Unassembled WGS sequence"/>
</dbReference>
<organism evidence="3 4">
    <name type="scientific">Aureobasidium subglaciale (strain EXF-2481)</name>
    <name type="common">Aureobasidium pullulans var. subglaciale</name>
    <dbReference type="NCBI Taxonomy" id="1043005"/>
    <lineage>
        <taxon>Eukaryota</taxon>
        <taxon>Fungi</taxon>
        <taxon>Dikarya</taxon>
        <taxon>Ascomycota</taxon>
        <taxon>Pezizomycotina</taxon>
        <taxon>Dothideomycetes</taxon>
        <taxon>Dothideomycetidae</taxon>
        <taxon>Dothideales</taxon>
        <taxon>Saccotheciaceae</taxon>
        <taxon>Aureobasidium</taxon>
    </lineage>
</organism>
<dbReference type="RefSeq" id="XP_013343659.1">
    <property type="nucleotide sequence ID" value="XM_013488205.1"/>
</dbReference>
<keyword evidence="4" id="KW-1185">Reference proteome</keyword>
<evidence type="ECO:0000313" key="4">
    <source>
        <dbReference type="Proteomes" id="UP000030641"/>
    </source>
</evidence>
<reference evidence="3 4" key="1">
    <citation type="journal article" date="2014" name="BMC Genomics">
        <title>Genome sequencing of four Aureobasidium pullulans varieties: biotechnological potential, stress tolerance, and description of new species.</title>
        <authorList>
            <person name="Gostin Ar C."/>
            <person name="Ohm R.A."/>
            <person name="Kogej T."/>
            <person name="Sonjak S."/>
            <person name="Turk M."/>
            <person name="Zajc J."/>
            <person name="Zalar P."/>
            <person name="Grube M."/>
            <person name="Sun H."/>
            <person name="Han J."/>
            <person name="Sharma A."/>
            <person name="Chiniquy J."/>
            <person name="Ngan C.Y."/>
            <person name="Lipzen A."/>
            <person name="Barry K."/>
            <person name="Grigoriev I.V."/>
            <person name="Gunde-Cimerman N."/>
        </authorList>
    </citation>
    <scope>NUCLEOTIDE SEQUENCE [LARGE SCALE GENOMIC DNA]</scope>
    <source>
        <strain evidence="3 4">EXF-2481</strain>
    </source>
</reference>
<dbReference type="OrthoDB" id="2019572at2759"/>